<dbReference type="eggNOG" id="COG1333">
    <property type="taxonomic scope" value="Bacteria"/>
</dbReference>
<name>A0A077DBR5_9BURK</name>
<dbReference type="GO" id="GO:0016020">
    <property type="term" value="C:membrane"/>
    <property type="evidence" value="ECO:0007669"/>
    <property type="project" value="UniProtKB-SubCell"/>
</dbReference>
<dbReference type="InterPro" id="IPR007816">
    <property type="entry name" value="ResB-like_domain"/>
</dbReference>
<dbReference type="KEGG" id="bpsi:IX83_01090"/>
<dbReference type="GO" id="GO:0017004">
    <property type="term" value="P:cytochrome complex assembly"/>
    <property type="evidence" value="ECO:0007669"/>
    <property type="project" value="UniProtKB-KW"/>
</dbReference>
<evidence type="ECO:0000259" key="7">
    <source>
        <dbReference type="Pfam" id="PF05140"/>
    </source>
</evidence>
<feature type="transmembrane region" description="Helical" evidence="6">
    <location>
        <begin position="55"/>
        <end position="76"/>
    </location>
</feature>
<comment type="subcellular location">
    <subcellularLocation>
        <location evidence="1">Membrane</location>
        <topology evidence="1">Multi-pass membrane protein</topology>
    </subcellularLocation>
</comment>
<accession>A0A077DBR5</accession>
<dbReference type="EMBL" id="CP009238">
    <property type="protein sequence ID" value="AIL32104.1"/>
    <property type="molecule type" value="Genomic_DNA"/>
</dbReference>
<keyword evidence="5 6" id="KW-0472">Membrane</keyword>
<feature type="domain" description="ResB-like" evidence="7">
    <location>
        <begin position="1"/>
        <end position="666"/>
    </location>
</feature>
<evidence type="ECO:0000256" key="6">
    <source>
        <dbReference type="SAM" id="Phobius"/>
    </source>
</evidence>
<dbReference type="AlphaFoldDB" id="A0A077DBR5"/>
<organism evidence="8 9">
    <name type="scientific">Basilea psittacipulmonis DSM 24701</name>
    <dbReference type="NCBI Taxonomy" id="1072685"/>
    <lineage>
        <taxon>Bacteria</taxon>
        <taxon>Pseudomonadati</taxon>
        <taxon>Pseudomonadota</taxon>
        <taxon>Betaproteobacteria</taxon>
        <taxon>Burkholderiales</taxon>
        <taxon>Alcaligenaceae</taxon>
        <taxon>Basilea</taxon>
    </lineage>
</organism>
<evidence type="ECO:0000313" key="8">
    <source>
        <dbReference type="EMBL" id="AIL32104.1"/>
    </source>
</evidence>
<reference evidence="8 9" key="1">
    <citation type="journal article" date="2014" name="BMC Genomics">
        <title>A genomic perspective on a new bacterial genus and species from the Alcaligenaceae family, Basilea psittacipulmonis.</title>
        <authorList>
            <person name="Whiteson K.L."/>
            <person name="Hernandez D."/>
            <person name="Lazarevic V."/>
            <person name="Gaia N."/>
            <person name="Farinelli L."/>
            <person name="Francois P."/>
            <person name="Pilo P."/>
            <person name="Frey J."/>
            <person name="Schrenzel J."/>
        </authorList>
    </citation>
    <scope>NUCLEOTIDE SEQUENCE [LARGE SCALE GENOMIC DNA]</scope>
    <source>
        <strain evidence="8 9">DSM 24701</strain>
    </source>
</reference>
<dbReference type="Pfam" id="PF05140">
    <property type="entry name" value="ResB"/>
    <property type="match status" value="1"/>
</dbReference>
<protein>
    <recommendedName>
        <fullName evidence="7">ResB-like domain-containing protein</fullName>
    </recommendedName>
</protein>
<keyword evidence="2 6" id="KW-0812">Transmembrane</keyword>
<evidence type="ECO:0000256" key="5">
    <source>
        <dbReference type="ARBA" id="ARBA00023136"/>
    </source>
</evidence>
<feature type="transmembrane region" description="Helical" evidence="6">
    <location>
        <begin position="612"/>
        <end position="631"/>
    </location>
</feature>
<dbReference type="HOGENOM" id="CLU_025116_0_0_4"/>
<sequence>MRFAISLLTLVCIVSVIGTVVEQHQPELSYIDKFGTFWYQVFVQFDIGEIYNAPWFLFVMGIVVVSTSICLIRNVPKMIKEMRNFREYVREQNLRAFPHRFQIQSERSVEGIEKNVLAWLGNEGYRYKIRRDDTAIMVGAKKGSSNKWGYIFAHLAIVVVCLGGLLDSELPLKLQILLGQKTPIPQSARYVSEVPSDAIFGVNNISFRGNVSLSEGAEGSDFALLRVGGNLYLQQLPFSVKLNRFIVEYYEYNGMPKRFASEVTITDAKTGKQYDETIEVNHPFTLHGITLYQNSFQDGGSKVWLEGYPLIGQGTSVVDVSGTVGQDYQVDVDEGRLQYRLNIDDFRLLNVENLGGPNDATGHAKTFTSDLKDLTGSAARERNPNIRNLGPSIRYTLTDKNNQSVQFMNYMLPVVGLEPIPVFLFGVQNALTNNMMYIRVPADEKGSIQQFLLLRKVLNDPNMREKAVNAFVEKNQDSGKIPKEGLRKLASQALTIYANAGFAGIEDYINGVGIPESQRVPETLRGTMREVLQNYLVFSIIELNNIVRQEMGWEAVAMNDEAKVVQEARWLDLAMNALSDFTHYPSPIIFQLKSFKRVQGSVLQATRSPGEVWVYLGCIMLALGVFAMFYIRERRVWVYIKSGHPNQITVAMTSPKRTMDFEKEFNQLRQDFRKLGSIDE</sequence>
<dbReference type="PANTHER" id="PTHR31566">
    <property type="entry name" value="CYTOCHROME C BIOGENESIS PROTEIN CCS1, CHLOROPLASTIC"/>
    <property type="match status" value="1"/>
</dbReference>
<keyword evidence="3" id="KW-0201">Cytochrome c-type biogenesis</keyword>
<dbReference type="PANTHER" id="PTHR31566:SF0">
    <property type="entry name" value="CYTOCHROME C BIOGENESIS PROTEIN CCS1, CHLOROPLASTIC"/>
    <property type="match status" value="1"/>
</dbReference>
<evidence type="ECO:0000256" key="4">
    <source>
        <dbReference type="ARBA" id="ARBA00022989"/>
    </source>
</evidence>
<proteinExistence type="predicted"/>
<evidence type="ECO:0000256" key="2">
    <source>
        <dbReference type="ARBA" id="ARBA00022692"/>
    </source>
</evidence>
<evidence type="ECO:0000256" key="3">
    <source>
        <dbReference type="ARBA" id="ARBA00022748"/>
    </source>
</evidence>
<feature type="transmembrane region" description="Helical" evidence="6">
    <location>
        <begin position="148"/>
        <end position="166"/>
    </location>
</feature>
<dbReference type="InterPro" id="IPR023494">
    <property type="entry name" value="Cyt_c_bgen_Ccs1/CcsB/ResB"/>
</dbReference>
<keyword evidence="9" id="KW-1185">Reference proteome</keyword>
<keyword evidence="4 6" id="KW-1133">Transmembrane helix</keyword>
<evidence type="ECO:0000256" key="1">
    <source>
        <dbReference type="ARBA" id="ARBA00004141"/>
    </source>
</evidence>
<dbReference type="Proteomes" id="UP000028945">
    <property type="component" value="Chromosome"/>
</dbReference>
<evidence type="ECO:0000313" key="9">
    <source>
        <dbReference type="Proteomes" id="UP000028945"/>
    </source>
</evidence>
<dbReference type="STRING" id="1072685.IX83_01090"/>
<gene>
    <name evidence="8" type="ORF">IX83_01090</name>
</gene>